<dbReference type="PATRIC" id="fig|1324261.3.peg.75"/>
<protein>
    <submittedName>
        <fullName evidence="1">Uncharacterized protein</fullName>
    </submittedName>
</protein>
<dbReference type="HOGENOM" id="CLU_3218946_0_0_11"/>
<dbReference type="AlphaFoldDB" id="A0A051UJV9"/>
<evidence type="ECO:0000313" key="1">
    <source>
        <dbReference type="EMBL" id="KBZ69355.1"/>
    </source>
</evidence>
<organism evidence="1 2">
    <name type="scientific">Mycobacterium [tuberculosis] TKK-01-0051</name>
    <dbReference type="NCBI Taxonomy" id="1324261"/>
    <lineage>
        <taxon>Bacteria</taxon>
        <taxon>Bacillati</taxon>
        <taxon>Actinomycetota</taxon>
        <taxon>Actinomycetes</taxon>
        <taxon>Mycobacteriales</taxon>
        <taxon>Mycobacteriaceae</taxon>
        <taxon>Mycobacterium</taxon>
        <taxon>Mycobacterium avium complex (MAC)</taxon>
    </lineage>
</organism>
<reference evidence="1 2" key="1">
    <citation type="submission" date="2014-04" db="EMBL/GenBank/DDBJ databases">
        <title>The Genome Sequence of Mycobacterium tuberculosis TKK-01-0051.</title>
        <authorList>
            <consortium name="The Broad Institute Genomics Platform"/>
            <consortium name="The Broad Institute Genome Sequencing Center for Infectious Disease"/>
            <person name="Earl A.M."/>
            <person name="Cohen K."/>
            <person name="Pym A."/>
            <person name="Bishai W."/>
            <person name="Maharaj K."/>
            <person name="Desjardins C."/>
            <person name="Abeel T."/>
            <person name="Young S."/>
            <person name="Zeng Q."/>
            <person name="Gargeya S."/>
            <person name="Abouelleil A."/>
            <person name="Alvarado L."/>
            <person name="Chapman S.B."/>
            <person name="Gainer-Dewar J."/>
            <person name="Goldberg J."/>
            <person name="Griggs A."/>
            <person name="Gujja S."/>
            <person name="Hansen M."/>
            <person name="Howarth C."/>
            <person name="Imamovic A."/>
            <person name="Larimer J."/>
            <person name="Murphy C."/>
            <person name="Naylor J."/>
            <person name="Pearson M."/>
            <person name="Poon T.W."/>
            <person name="Priest M."/>
            <person name="Roberts A."/>
            <person name="Saif S."/>
            <person name="Shea T."/>
            <person name="Sykes S."/>
            <person name="Wortman J."/>
            <person name="Nusbaum C."/>
            <person name="Birren B."/>
        </authorList>
    </citation>
    <scope>NUCLEOTIDE SEQUENCE [LARGE SCALE GENOMIC DNA]</scope>
    <source>
        <strain evidence="1 2">TKK-01-0051</strain>
    </source>
</reference>
<dbReference type="EMBL" id="JLXW01000001">
    <property type="protein sequence ID" value="KBZ69355.1"/>
    <property type="molecule type" value="Genomic_DNA"/>
</dbReference>
<evidence type="ECO:0000313" key="2">
    <source>
        <dbReference type="Proteomes" id="UP000025947"/>
    </source>
</evidence>
<keyword evidence="2" id="KW-1185">Reference proteome</keyword>
<sequence length="44" mass="4789">MLIKRSGSGHPEQILRKLMADDRLLAEGKDTAAVCHELTVSEAP</sequence>
<proteinExistence type="predicted"/>
<accession>A0A051UJV9</accession>
<dbReference type="Proteomes" id="UP000025947">
    <property type="component" value="Unassembled WGS sequence"/>
</dbReference>
<name>A0A051UJV9_9MYCO</name>
<comment type="caution">
    <text evidence="1">The sequence shown here is derived from an EMBL/GenBank/DDBJ whole genome shotgun (WGS) entry which is preliminary data.</text>
</comment>
<gene>
    <name evidence="1" type="ORF">K875_00070</name>
</gene>